<dbReference type="Gene3D" id="3.30.70.100">
    <property type="match status" value="1"/>
</dbReference>
<dbReference type="EMBL" id="JAVRFI010000003">
    <property type="protein sequence ID" value="MDT0448784.1"/>
    <property type="molecule type" value="Genomic_DNA"/>
</dbReference>
<evidence type="ECO:0000313" key="2">
    <source>
        <dbReference type="Proteomes" id="UP001180531"/>
    </source>
</evidence>
<accession>A0ABU2SLN5</accession>
<organism evidence="1 2">
    <name type="scientific">Streptomyces hesseae</name>
    <dbReference type="NCBI Taxonomy" id="3075519"/>
    <lineage>
        <taxon>Bacteria</taxon>
        <taxon>Bacillati</taxon>
        <taxon>Actinomycetota</taxon>
        <taxon>Actinomycetes</taxon>
        <taxon>Kitasatosporales</taxon>
        <taxon>Streptomycetaceae</taxon>
        <taxon>Streptomyces</taxon>
    </lineage>
</organism>
<gene>
    <name evidence="1" type="ORF">RM609_06775</name>
</gene>
<name>A0ABU2SLN5_9ACTN</name>
<keyword evidence="2" id="KW-1185">Reference proteome</keyword>
<reference evidence="1" key="1">
    <citation type="submission" date="2024-05" db="EMBL/GenBank/DDBJ databases">
        <title>30 novel species of actinomycetes from the DSMZ collection.</title>
        <authorList>
            <person name="Nouioui I."/>
        </authorList>
    </citation>
    <scope>NUCLEOTIDE SEQUENCE</scope>
    <source>
        <strain evidence="1">DSM 40473</strain>
    </source>
</reference>
<dbReference type="Proteomes" id="UP001180531">
    <property type="component" value="Unassembled WGS sequence"/>
</dbReference>
<protein>
    <submittedName>
        <fullName evidence="1">Uncharacterized protein</fullName>
    </submittedName>
</protein>
<dbReference type="RefSeq" id="WP_311608774.1">
    <property type="nucleotide sequence ID" value="NZ_JAVRFI010000003.1"/>
</dbReference>
<evidence type="ECO:0000313" key="1">
    <source>
        <dbReference type="EMBL" id="MDT0448784.1"/>
    </source>
</evidence>
<comment type="caution">
    <text evidence="1">The sequence shown here is derived from an EMBL/GenBank/DDBJ whole genome shotgun (WGS) entry which is preliminary data.</text>
</comment>
<sequence length="122" mass="13380">MFVSIVMWDLKKSEATVESLRDYLRDYAVEAYSNLDGMRLKAWFSDARRQLWGAVYLWDRPDQMPGLYNVSRVVDIIGYPPTSVGGFALEATAEGNSVHDTLAGLGLALEGGAPEPGPVDSP</sequence>
<proteinExistence type="predicted"/>